<evidence type="ECO:0000313" key="2">
    <source>
        <dbReference type="EMBL" id="KAE9273910.1"/>
    </source>
</evidence>
<evidence type="ECO:0000313" key="1">
    <source>
        <dbReference type="EMBL" id="KAE9272673.1"/>
    </source>
</evidence>
<feature type="non-terminal residue" evidence="2">
    <location>
        <position position="43"/>
    </location>
</feature>
<dbReference type="EMBL" id="QXFY01005078">
    <property type="protein sequence ID" value="KAE9273910.1"/>
    <property type="molecule type" value="Genomic_DNA"/>
</dbReference>
<organism evidence="2 3">
    <name type="scientific">Phytophthora fragariae</name>
    <dbReference type="NCBI Taxonomy" id="53985"/>
    <lineage>
        <taxon>Eukaryota</taxon>
        <taxon>Sar</taxon>
        <taxon>Stramenopiles</taxon>
        <taxon>Oomycota</taxon>
        <taxon>Peronosporomycetes</taxon>
        <taxon>Peronosporales</taxon>
        <taxon>Peronosporaceae</taxon>
        <taxon>Phytophthora</taxon>
    </lineage>
</organism>
<accession>A0A6G0Q7K1</accession>
<protein>
    <submittedName>
        <fullName evidence="2">Uncharacterized protein</fullName>
    </submittedName>
</protein>
<sequence>MVLAPRPRHATFTPAQVAGFYFRPCRDDMDETISEYFRCRCGT</sequence>
<evidence type="ECO:0000313" key="3">
    <source>
        <dbReference type="Proteomes" id="UP000486351"/>
    </source>
</evidence>
<dbReference type="Proteomes" id="UP000486351">
    <property type="component" value="Unassembled WGS sequence"/>
</dbReference>
<proteinExistence type="predicted"/>
<dbReference type="AlphaFoldDB" id="A0A6G0Q7K1"/>
<reference evidence="2 3" key="1">
    <citation type="submission" date="2018-09" db="EMBL/GenBank/DDBJ databases">
        <title>Genomic investigation of the strawberry pathogen Phytophthora fragariae indicates pathogenicity is determined by transcriptional variation in three key races.</title>
        <authorList>
            <person name="Adams T.M."/>
            <person name="Armitage A.D."/>
            <person name="Sobczyk M.K."/>
            <person name="Bates H.J."/>
            <person name="Dunwell J.M."/>
            <person name="Nellist C.F."/>
            <person name="Harrison R.J."/>
        </authorList>
    </citation>
    <scope>NUCLEOTIDE SEQUENCE [LARGE SCALE GENOMIC DNA]</scope>
    <source>
        <strain evidence="2 3">NOV-77</strain>
    </source>
</reference>
<name>A0A6G0Q7K1_9STRA</name>
<dbReference type="EMBL" id="QXFY01005346">
    <property type="protein sequence ID" value="KAE9272673.1"/>
    <property type="molecule type" value="Genomic_DNA"/>
</dbReference>
<gene>
    <name evidence="2" type="ORF">PF008_g29725</name>
    <name evidence="1" type="ORF">PF008_g30043</name>
</gene>
<comment type="caution">
    <text evidence="2">The sequence shown here is derived from an EMBL/GenBank/DDBJ whole genome shotgun (WGS) entry which is preliminary data.</text>
</comment>